<sequence>MNEISFVISQITIAYKREVEMVNFYNEVYNANLSSFKSGDYTFYKGKLGEVVLLFCPNEMLGIKAEKNNIQFTVQVSNLDEVLAKVLQYGGVPIQEIIQEETQYKIGILDPDGNSIELLESIDT</sequence>
<reference evidence="1 2" key="1">
    <citation type="submission" date="2020-08" db="EMBL/GenBank/DDBJ databases">
        <title>A Genomic Blueprint of the Chicken Gut Microbiome.</title>
        <authorList>
            <person name="Gilroy R."/>
            <person name="Ravi A."/>
            <person name="Getino M."/>
            <person name="Pursley I."/>
            <person name="Horton D.L."/>
            <person name="Alikhan N.-F."/>
            <person name="Baker D."/>
            <person name="Gharbi K."/>
            <person name="Hall N."/>
            <person name="Watson M."/>
            <person name="Adriaenssens E.M."/>
            <person name="Foster-Nyarko E."/>
            <person name="Jarju S."/>
            <person name="Secka A."/>
            <person name="Antonio M."/>
            <person name="Oren A."/>
            <person name="Chaudhuri R."/>
            <person name="La Ragione R.M."/>
            <person name="Hildebrand F."/>
            <person name="Pallen M.J."/>
        </authorList>
    </citation>
    <scope>NUCLEOTIDE SEQUENCE [LARGE SCALE GENOMIC DNA]</scope>
    <source>
        <strain evidence="1 2">Sa2CUA10</strain>
    </source>
</reference>
<dbReference type="EMBL" id="JACSQM010000010">
    <property type="protein sequence ID" value="MBD7965840.1"/>
    <property type="molecule type" value="Genomic_DNA"/>
</dbReference>
<evidence type="ECO:0008006" key="3">
    <source>
        <dbReference type="Google" id="ProtNLM"/>
    </source>
</evidence>
<keyword evidence="2" id="KW-1185">Reference proteome</keyword>
<evidence type="ECO:0000313" key="1">
    <source>
        <dbReference type="EMBL" id="MBD7965840.1"/>
    </source>
</evidence>
<dbReference type="SUPFAM" id="SSF54593">
    <property type="entry name" value="Glyoxalase/Bleomycin resistance protein/Dihydroxybiphenyl dioxygenase"/>
    <property type="match status" value="1"/>
</dbReference>
<accession>A0ABR8SQS9</accession>
<dbReference type="RefSeq" id="WP_191755070.1">
    <property type="nucleotide sequence ID" value="NZ_JACSQM010000010.1"/>
</dbReference>
<evidence type="ECO:0000313" key="2">
    <source>
        <dbReference type="Proteomes" id="UP000603641"/>
    </source>
</evidence>
<organism evidence="1 2">
    <name type="scientific">Fictibacillus norfolkensis</name>
    <dbReference type="NCBI Taxonomy" id="2762233"/>
    <lineage>
        <taxon>Bacteria</taxon>
        <taxon>Bacillati</taxon>
        <taxon>Bacillota</taxon>
        <taxon>Bacilli</taxon>
        <taxon>Bacillales</taxon>
        <taxon>Fictibacillaceae</taxon>
        <taxon>Fictibacillus</taxon>
    </lineage>
</organism>
<gene>
    <name evidence="1" type="ORF">H9648_17395</name>
</gene>
<dbReference type="Proteomes" id="UP000603641">
    <property type="component" value="Unassembled WGS sequence"/>
</dbReference>
<dbReference type="Gene3D" id="3.10.180.10">
    <property type="entry name" value="2,3-Dihydroxybiphenyl 1,2-Dioxygenase, domain 1"/>
    <property type="match status" value="1"/>
</dbReference>
<dbReference type="InterPro" id="IPR029068">
    <property type="entry name" value="Glyas_Bleomycin-R_OHBP_Dase"/>
</dbReference>
<protein>
    <recommendedName>
        <fullName evidence="3">VOC domain-containing protein</fullName>
    </recommendedName>
</protein>
<comment type="caution">
    <text evidence="1">The sequence shown here is derived from an EMBL/GenBank/DDBJ whole genome shotgun (WGS) entry which is preliminary data.</text>
</comment>
<name>A0ABR8SQS9_9BACL</name>
<proteinExistence type="predicted"/>